<keyword evidence="1" id="KW-0812">Transmembrane</keyword>
<organism evidence="4 5">
    <name type="scientific">Chitinophaga qingshengii</name>
    <dbReference type="NCBI Taxonomy" id="1569794"/>
    <lineage>
        <taxon>Bacteria</taxon>
        <taxon>Pseudomonadati</taxon>
        <taxon>Bacteroidota</taxon>
        <taxon>Chitinophagia</taxon>
        <taxon>Chitinophagales</taxon>
        <taxon>Chitinophagaceae</taxon>
        <taxon>Chitinophaga</taxon>
    </lineage>
</organism>
<dbReference type="PANTHER" id="PTHR39198:SF1">
    <property type="entry name" value="ALPHA-GALACTOSIDASE NEW3 DOMAIN-CONTAINING PROTEIN"/>
    <property type="match status" value="1"/>
</dbReference>
<gene>
    <name evidence="4" type="ORF">ICL07_20345</name>
</gene>
<feature type="chain" id="PRO_5045556560" description="Alpha-galactosidase NEW3 domain-containing protein" evidence="2">
    <location>
        <begin position="38"/>
        <end position="286"/>
    </location>
</feature>
<feature type="transmembrane region" description="Helical" evidence="1">
    <location>
        <begin position="260"/>
        <end position="280"/>
    </location>
</feature>
<dbReference type="InterPro" id="IPR018905">
    <property type="entry name" value="A-galactase_NEW3"/>
</dbReference>
<dbReference type="EMBL" id="JACVFC010000003">
    <property type="protein sequence ID" value="MBC9932748.1"/>
    <property type="molecule type" value="Genomic_DNA"/>
</dbReference>
<evidence type="ECO:0000313" key="4">
    <source>
        <dbReference type="EMBL" id="MBC9932748.1"/>
    </source>
</evidence>
<dbReference type="PANTHER" id="PTHR39198">
    <property type="entry name" value="HYPOTHETICAL MEMBRANE PROTEIN, CONSERVED"/>
    <property type="match status" value="1"/>
</dbReference>
<evidence type="ECO:0000259" key="3">
    <source>
        <dbReference type="Pfam" id="PF10633"/>
    </source>
</evidence>
<keyword evidence="2" id="KW-0732">Signal</keyword>
<proteinExistence type="predicted"/>
<evidence type="ECO:0000256" key="2">
    <source>
        <dbReference type="SAM" id="SignalP"/>
    </source>
</evidence>
<dbReference type="Pfam" id="PF10633">
    <property type="entry name" value="NPCBM_assoc"/>
    <property type="match status" value="1"/>
</dbReference>
<feature type="domain" description="Alpha-galactosidase NEW3" evidence="3">
    <location>
        <begin position="167"/>
        <end position="241"/>
    </location>
</feature>
<feature type="signal peptide" evidence="2">
    <location>
        <begin position="1"/>
        <end position="37"/>
    </location>
</feature>
<dbReference type="Gene3D" id="2.60.40.10">
    <property type="entry name" value="Immunoglobulins"/>
    <property type="match status" value="2"/>
</dbReference>
<keyword evidence="1" id="KW-0472">Membrane</keyword>
<sequence>MHYCQKLSFHIMLSLSNYRKVYCISFFCLALALGAHAQKGKGKSAFSARLVNIESTAKEPFRYNLSLSNGSGHTELYGLRADAPEGWMVAFRAEGTQVAGLRLDSGRTQDISLEITAAPSVKPGKYNIPVVAISQADTLHADVEAVVKGSYSVELTTPTGRLSDDITEGRSRQVQLTVKNTGTLPLEALELSAQAPASWSAVFEPAKIDHLDAGKEQQVTVTLGVPDKTIAGDYVTNFTVRNNNVNSNAAFRMTVKTSMLAGWIGTLVILLSLGIVYYLIRKYGRR</sequence>
<protein>
    <recommendedName>
        <fullName evidence="3">Alpha-galactosidase NEW3 domain-containing protein</fullName>
    </recommendedName>
</protein>
<dbReference type="InterPro" id="IPR013783">
    <property type="entry name" value="Ig-like_fold"/>
</dbReference>
<keyword evidence="1" id="KW-1133">Transmembrane helix</keyword>
<evidence type="ECO:0000313" key="5">
    <source>
        <dbReference type="Proteomes" id="UP000659124"/>
    </source>
</evidence>
<name>A0ABR7TRX2_9BACT</name>
<reference evidence="4 5" key="1">
    <citation type="submission" date="2020-09" db="EMBL/GenBank/DDBJ databases">
        <title>Genome sequences of type strains of Chitinophaga qingshengii and Chitinophaga varians.</title>
        <authorList>
            <person name="Kittiwongwattana C."/>
        </authorList>
    </citation>
    <scope>NUCLEOTIDE SEQUENCE [LARGE SCALE GENOMIC DNA]</scope>
    <source>
        <strain evidence="4 5">JCM 30026</strain>
    </source>
</reference>
<dbReference type="Proteomes" id="UP000659124">
    <property type="component" value="Unassembled WGS sequence"/>
</dbReference>
<accession>A0ABR7TRX2</accession>
<evidence type="ECO:0000256" key="1">
    <source>
        <dbReference type="SAM" id="Phobius"/>
    </source>
</evidence>
<comment type="caution">
    <text evidence="4">The sequence shown here is derived from an EMBL/GenBank/DDBJ whole genome shotgun (WGS) entry which is preliminary data.</text>
</comment>
<keyword evidence="5" id="KW-1185">Reference proteome</keyword>